<sequence length="157" mass="17490">MVSLKLASTDKERQDAFAVRRTVFVEEQGVPLHIELDEGDETAVHFIAYDGEQPIAAGRIRDIGEGTGKVERVCVLPEYRGKRLGQRMMVMLEDHARGVGLSKIRLNAQSHAQEFYKKIGYTVTSPEFLDAGIPHRAMEKSLEPAEQSAHAATDEQL</sequence>
<comment type="caution">
    <text evidence="2">The sequence shown here is derived from an EMBL/GenBank/DDBJ whole genome shotgun (WGS) entry which is preliminary data.</text>
</comment>
<dbReference type="Pfam" id="PF13673">
    <property type="entry name" value="Acetyltransf_10"/>
    <property type="match status" value="1"/>
</dbReference>
<gene>
    <name evidence="2" type="ORF">ABID49_001590</name>
</gene>
<dbReference type="SUPFAM" id="SSF55729">
    <property type="entry name" value="Acyl-CoA N-acyltransferases (Nat)"/>
    <property type="match status" value="1"/>
</dbReference>
<accession>A0ABV2GBM5</accession>
<dbReference type="Proteomes" id="UP001549099">
    <property type="component" value="Unassembled WGS sequence"/>
</dbReference>
<feature type="domain" description="N-acetyltransferase" evidence="1">
    <location>
        <begin position="2"/>
        <end position="143"/>
    </location>
</feature>
<dbReference type="Gene3D" id="3.40.630.30">
    <property type="match status" value="1"/>
</dbReference>
<dbReference type="PANTHER" id="PTHR13355">
    <property type="entry name" value="GLUCOSAMINE 6-PHOSPHATE N-ACETYLTRANSFERASE"/>
    <property type="match status" value="1"/>
</dbReference>
<evidence type="ECO:0000313" key="2">
    <source>
        <dbReference type="EMBL" id="MET3575685.1"/>
    </source>
</evidence>
<dbReference type="PANTHER" id="PTHR13355:SF11">
    <property type="entry name" value="GLUCOSAMINE 6-PHOSPHATE N-ACETYLTRANSFERASE"/>
    <property type="match status" value="1"/>
</dbReference>
<organism evidence="2 3">
    <name type="scientific">Bhargavaea ullalensis</name>
    <dbReference type="NCBI Taxonomy" id="1265685"/>
    <lineage>
        <taxon>Bacteria</taxon>
        <taxon>Bacillati</taxon>
        <taxon>Bacillota</taxon>
        <taxon>Bacilli</taxon>
        <taxon>Bacillales</taxon>
        <taxon>Caryophanaceae</taxon>
        <taxon>Bhargavaea</taxon>
    </lineage>
</organism>
<dbReference type="InterPro" id="IPR039143">
    <property type="entry name" value="GNPNAT1-like"/>
</dbReference>
<evidence type="ECO:0000259" key="1">
    <source>
        <dbReference type="PROSITE" id="PS51186"/>
    </source>
</evidence>
<dbReference type="InterPro" id="IPR000182">
    <property type="entry name" value="GNAT_dom"/>
</dbReference>
<dbReference type="EMBL" id="JBEPLW010000010">
    <property type="protein sequence ID" value="MET3575685.1"/>
    <property type="molecule type" value="Genomic_DNA"/>
</dbReference>
<protein>
    <submittedName>
        <fullName evidence="2">GNAT family N-acyltransferase</fullName>
    </submittedName>
</protein>
<dbReference type="PROSITE" id="PS51186">
    <property type="entry name" value="GNAT"/>
    <property type="match status" value="1"/>
</dbReference>
<name>A0ABV2GBM5_9BACL</name>
<proteinExistence type="predicted"/>
<evidence type="ECO:0000313" key="3">
    <source>
        <dbReference type="Proteomes" id="UP001549099"/>
    </source>
</evidence>
<dbReference type="RefSeq" id="WP_354197051.1">
    <property type="nucleotide sequence ID" value="NZ_JBEPLW010000010.1"/>
</dbReference>
<dbReference type="InterPro" id="IPR016181">
    <property type="entry name" value="Acyl_CoA_acyltransferase"/>
</dbReference>
<keyword evidence="3" id="KW-1185">Reference proteome</keyword>
<reference evidence="2 3" key="1">
    <citation type="submission" date="2024-06" db="EMBL/GenBank/DDBJ databases">
        <title>Genomic Encyclopedia of Type Strains, Phase IV (KMG-IV): sequencing the most valuable type-strain genomes for metagenomic binning, comparative biology and taxonomic classification.</title>
        <authorList>
            <person name="Goeker M."/>
        </authorList>
    </citation>
    <scope>NUCLEOTIDE SEQUENCE [LARGE SCALE GENOMIC DNA]</scope>
    <source>
        <strain evidence="2 3">DSM 26128</strain>
    </source>
</reference>
<dbReference type="CDD" id="cd04301">
    <property type="entry name" value="NAT_SF"/>
    <property type="match status" value="1"/>
</dbReference>